<dbReference type="Proteomes" id="UP001642540">
    <property type="component" value="Unassembled WGS sequence"/>
</dbReference>
<feature type="compositionally biased region" description="Pro residues" evidence="1">
    <location>
        <begin position="266"/>
        <end position="276"/>
    </location>
</feature>
<accession>A0ABP1RKR0</accession>
<evidence type="ECO:0000313" key="3">
    <source>
        <dbReference type="Proteomes" id="UP001642540"/>
    </source>
</evidence>
<feature type="compositionally biased region" description="Basic residues" evidence="1">
    <location>
        <begin position="194"/>
        <end position="203"/>
    </location>
</feature>
<feature type="compositionally biased region" description="Polar residues" evidence="1">
    <location>
        <begin position="1"/>
        <end position="11"/>
    </location>
</feature>
<evidence type="ECO:0000313" key="2">
    <source>
        <dbReference type="EMBL" id="CAL8129640.1"/>
    </source>
</evidence>
<organism evidence="2 3">
    <name type="scientific">Orchesella dallaii</name>
    <dbReference type="NCBI Taxonomy" id="48710"/>
    <lineage>
        <taxon>Eukaryota</taxon>
        <taxon>Metazoa</taxon>
        <taxon>Ecdysozoa</taxon>
        <taxon>Arthropoda</taxon>
        <taxon>Hexapoda</taxon>
        <taxon>Collembola</taxon>
        <taxon>Entomobryomorpha</taxon>
        <taxon>Entomobryoidea</taxon>
        <taxon>Orchesellidae</taxon>
        <taxon>Orchesellinae</taxon>
        <taxon>Orchesella</taxon>
    </lineage>
</organism>
<evidence type="ECO:0000256" key="1">
    <source>
        <dbReference type="SAM" id="MobiDB-lite"/>
    </source>
</evidence>
<keyword evidence="3" id="KW-1185">Reference proteome</keyword>
<gene>
    <name evidence="2" type="ORF">ODALV1_LOCUS23352</name>
</gene>
<feature type="region of interest" description="Disordered" evidence="1">
    <location>
        <begin position="263"/>
        <end position="287"/>
    </location>
</feature>
<reference evidence="2 3" key="1">
    <citation type="submission" date="2024-08" db="EMBL/GenBank/DDBJ databases">
        <authorList>
            <person name="Cucini C."/>
            <person name="Frati F."/>
        </authorList>
    </citation>
    <scope>NUCLEOTIDE SEQUENCE [LARGE SCALE GENOMIC DNA]</scope>
</reference>
<feature type="region of interest" description="Disordered" evidence="1">
    <location>
        <begin position="185"/>
        <end position="207"/>
    </location>
</feature>
<dbReference type="EMBL" id="CAXLJM020000078">
    <property type="protein sequence ID" value="CAL8129640.1"/>
    <property type="molecule type" value="Genomic_DNA"/>
</dbReference>
<feature type="region of interest" description="Disordered" evidence="1">
    <location>
        <begin position="1"/>
        <end position="21"/>
    </location>
</feature>
<comment type="caution">
    <text evidence="2">The sequence shown here is derived from an EMBL/GenBank/DDBJ whole genome shotgun (WGS) entry which is preliminary data.</text>
</comment>
<sequence>MNSAGTSTMGNGNVPDSKLRKDGLMTSLPVPFAKGEPADVQKMTVHVLRRFINFAYSSFYKSDLPNPVTATSVTPVQPPVWWPSSITFDKTLALRRGLRNREHQKKLTNLVWQFYDFHGFASLLAISAELAESRSKRFSLDKGRVKWKVVDTTGRTIVIIDQQTRAYDSNPQVIIEPLRVPNFAKTRNEARSKPNPKRTRAKRPFVESDKEEESLDCQYCQKRFRYTEFREDHEQVCSVNTSTSEPSQKSFMSALGLLEPSDGPKANPPNIIPPPVVKNGRTLRRPPKRNQLLSLIRNNPISITSNSGKRFLAELGEKVPFLFPPTYESCCKPKGGMGMPEPKFNTVTKRAILKDGEYPHIYSYGRLQRVKRYQELVIGLCESKWKILNDCKPCVVRVERVHSDTQRVKIYGPGYTAGPYVERCVDRVLNGPRVILEDCMKYSMDEDFLKNLLIDPKKLPEGIHVAKKEPEVIDCF</sequence>
<name>A0ABP1RKR0_9HEXA</name>
<proteinExistence type="predicted"/>
<protein>
    <submittedName>
        <fullName evidence="2">Uncharacterized protein</fullName>
    </submittedName>
</protein>